<dbReference type="Pfam" id="PF13490">
    <property type="entry name" value="zf-HC2"/>
    <property type="match status" value="1"/>
</dbReference>
<keyword evidence="1" id="KW-0812">Transmembrane</keyword>
<evidence type="ECO:0000256" key="1">
    <source>
        <dbReference type="SAM" id="Phobius"/>
    </source>
</evidence>
<sequence>MGGGGCETFRDAISARLDGEETGPDGALDRHLDGCAECRAYAEDAALVTRMAGLLGGAGSTFAGVDDSVLDALPAPRRRFRMPALPGRRALVPVLRVLLGLLGAGQFVLGVAQISGIAAVQHLHTGVGGASPNHLLNESAAWNLALGAGFAWIALRRGRPSGILPTLTVFVSVLVLLSASDLIAGRVEPIRLLSHGLVLAGYLVVVALTRRGLEPGEPPAGRGDGRPRWRLSLDAETDIPAPARLRLLPGGAATATAGIDQERRAA</sequence>
<dbReference type="EMBL" id="JAUSRA010000001">
    <property type="protein sequence ID" value="MDP9795918.1"/>
    <property type="molecule type" value="Genomic_DNA"/>
</dbReference>
<evidence type="ECO:0000313" key="3">
    <source>
        <dbReference type="EMBL" id="MDP9795918.1"/>
    </source>
</evidence>
<comment type="caution">
    <text evidence="3">The sequence shown here is derived from an EMBL/GenBank/DDBJ whole genome shotgun (WGS) entry which is preliminary data.</text>
</comment>
<protein>
    <submittedName>
        <fullName evidence="3">Anti-sigma-YlaC factor YlaD</fullName>
    </submittedName>
</protein>
<name>A0ABT9MXE3_9ACTN</name>
<evidence type="ECO:0000259" key="2">
    <source>
        <dbReference type="Pfam" id="PF13490"/>
    </source>
</evidence>
<dbReference type="RefSeq" id="WP_306832097.1">
    <property type="nucleotide sequence ID" value="NZ_JAUSRA010000001.1"/>
</dbReference>
<evidence type="ECO:0000313" key="4">
    <source>
        <dbReference type="Proteomes" id="UP001240984"/>
    </source>
</evidence>
<reference evidence="3 4" key="1">
    <citation type="submission" date="2023-07" db="EMBL/GenBank/DDBJ databases">
        <title>Sequencing the genomes of 1000 actinobacteria strains.</title>
        <authorList>
            <person name="Klenk H.-P."/>
        </authorList>
    </citation>
    <scope>NUCLEOTIDE SEQUENCE [LARGE SCALE GENOMIC DNA]</scope>
    <source>
        <strain evidence="3 4">DSM 44710</strain>
    </source>
</reference>
<keyword evidence="1" id="KW-1133">Transmembrane helix</keyword>
<feature type="transmembrane region" description="Helical" evidence="1">
    <location>
        <begin position="97"/>
        <end position="119"/>
    </location>
</feature>
<feature type="transmembrane region" description="Helical" evidence="1">
    <location>
        <begin position="139"/>
        <end position="155"/>
    </location>
</feature>
<organism evidence="3 4">
    <name type="scientific">Catenuloplanes nepalensis</name>
    <dbReference type="NCBI Taxonomy" id="587533"/>
    <lineage>
        <taxon>Bacteria</taxon>
        <taxon>Bacillati</taxon>
        <taxon>Actinomycetota</taxon>
        <taxon>Actinomycetes</taxon>
        <taxon>Micromonosporales</taxon>
        <taxon>Micromonosporaceae</taxon>
        <taxon>Catenuloplanes</taxon>
    </lineage>
</organism>
<accession>A0ABT9MXE3</accession>
<feature type="transmembrane region" description="Helical" evidence="1">
    <location>
        <begin position="162"/>
        <end position="184"/>
    </location>
</feature>
<dbReference type="Proteomes" id="UP001240984">
    <property type="component" value="Unassembled WGS sequence"/>
</dbReference>
<keyword evidence="1" id="KW-0472">Membrane</keyword>
<dbReference type="InterPro" id="IPR027383">
    <property type="entry name" value="Znf_put"/>
</dbReference>
<proteinExistence type="predicted"/>
<gene>
    <name evidence="3" type="ORF">J2S43_004430</name>
</gene>
<feature type="domain" description="Putative zinc-finger" evidence="2">
    <location>
        <begin position="6"/>
        <end position="39"/>
    </location>
</feature>
<keyword evidence="4" id="KW-1185">Reference proteome</keyword>